<gene>
    <name evidence="2" type="ORF">THAOC_04276</name>
</gene>
<comment type="caution">
    <text evidence="2">The sequence shown here is derived from an EMBL/GenBank/DDBJ whole genome shotgun (WGS) entry which is preliminary data.</text>
</comment>
<accession>K0T963</accession>
<name>K0T963_THAOC</name>
<keyword evidence="3" id="KW-1185">Reference proteome</keyword>
<sequence length="60" mass="6518">MYTPTQSSLVLSLNDVSPCLAPLRPNNGTEEAGTGRERANHPSKSKRTGQNPGWAYRPAH</sequence>
<feature type="non-terminal residue" evidence="2">
    <location>
        <position position="60"/>
    </location>
</feature>
<dbReference type="AlphaFoldDB" id="K0T963"/>
<organism evidence="2 3">
    <name type="scientific">Thalassiosira oceanica</name>
    <name type="common">Marine diatom</name>
    <dbReference type="NCBI Taxonomy" id="159749"/>
    <lineage>
        <taxon>Eukaryota</taxon>
        <taxon>Sar</taxon>
        <taxon>Stramenopiles</taxon>
        <taxon>Ochrophyta</taxon>
        <taxon>Bacillariophyta</taxon>
        <taxon>Coscinodiscophyceae</taxon>
        <taxon>Thalassiosirophycidae</taxon>
        <taxon>Thalassiosirales</taxon>
        <taxon>Thalassiosiraceae</taxon>
        <taxon>Thalassiosira</taxon>
    </lineage>
</organism>
<proteinExistence type="predicted"/>
<protein>
    <submittedName>
        <fullName evidence="2">Uncharacterized protein</fullName>
    </submittedName>
</protein>
<evidence type="ECO:0000313" key="3">
    <source>
        <dbReference type="Proteomes" id="UP000266841"/>
    </source>
</evidence>
<feature type="compositionally biased region" description="Polar residues" evidence="1">
    <location>
        <begin position="1"/>
        <end position="15"/>
    </location>
</feature>
<evidence type="ECO:0000313" key="2">
    <source>
        <dbReference type="EMBL" id="EJK74070.1"/>
    </source>
</evidence>
<reference evidence="2 3" key="1">
    <citation type="journal article" date="2012" name="Genome Biol.">
        <title>Genome and low-iron response of an oceanic diatom adapted to chronic iron limitation.</title>
        <authorList>
            <person name="Lommer M."/>
            <person name="Specht M."/>
            <person name="Roy A.S."/>
            <person name="Kraemer L."/>
            <person name="Andreson R."/>
            <person name="Gutowska M.A."/>
            <person name="Wolf J."/>
            <person name="Bergner S.V."/>
            <person name="Schilhabel M.B."/>
            <person name="Klostermeier U.C."/>
            <person name="Beiko R.G."/>
            <person name="Rosenstiel P."/>
            <person name="Hippler M."/>
            <person name="Laroche J."/>
        </authorList>
    </citation>
    <scope>NUCLEOTIDE SEQUENCE [LARGE SCALE GENOMIC DNA]</scope>
    <source>
        <strain evidence="2 3">CCMP1005</strain>
    </source>
</reference>
<feature type="region of interest" description="Disordered" evidence="1">
    <location>
        <begin position="1"/>
        <end position="60"/>
    </location>
</feature>
<evidence type="ECO:0000256" key="1">
    <source>
        <dbReference type="SAM" id="MobiDB-lite"/>
    </source>
</evidence>
<dbReference type="EMBL" id="AGNL01003982">
    <property type="protein sequence ID" value="EJK74070.1"/>
    <property type="molecule type" value="Genomic_DNA"/>
</dbReference>
<dbReference type="Proteomes" id="UP000266841">
    <property type="component" value="Unassembled WGS sequence"/>
</dbReference>